<evidence type="ECO:0000313" key="2">
    <source>
        <dbReference type="Proteomes" id="UP000286848"/>
    </source>
</evidence>
<dbReference type="EMBL" id="BFFP01000028">
    <property type="protein sequence ID" value="GBG95193.1"/>
    <property type="molecule type" value="Genomic_DNA"/>
</dbReference>
<organism evidence="1 2">
    <name type="scientific">Ligilactobacillus salitolerans</name>
    <dbReference type="NCBI Taxonomy" id="1808352"/>
    <lineage>
        <taxon>Bacteria</taxon>
        <taxon>Bacillati</taxon>
        <taxon>Bacillota</taxon>
        <taxon>Bacilli</taxon>
        <taxon>Lactobacillales</taxon>
        <taxon>Lactobacillaceae</taxon>
        <taxon>Ligilactobacillus</taxon>
    </lineage>
</organism>
<accession>A0A401IUF8</accession>
<dbReference type="Proteomes" id="UP000286848">
    <property type="component" value="Unassembled WGS sequence"/>
</dbReference>
<evidence type="ECO:0008006" key="3">
    <source>
        <dbReference type="Google" id="ProtNLM"/>
    </source>
</evidence>
<sequence length="88" mass="10009">MSVFVPKMKLHYARVKHSITQRYLAEGTDLSDTIDIAVRHNDSVEEMQQVMIDDVAYNVQEVSPDNEMYIAYDFVTIKKVKKGGGSRG</sequence>
<keyword evidence="2" id="KW-1185">Reference proteome</keyword>
<evidence type="ECO:0000313" key="1">
    <source>
        <dbReference type="EMBL" id="GBG95193.1"/>
    </source>
</evidence>
<reference evidence="1 2" key="1">
    <citation type="journal article" date="2019" name="Int. J. Syst. Evol. Microbiol.">
        <title>Lactobacillus salitolerans sp. nov., a novel lactic acid bacterium isolated from spent mushroom substrates.</title>
        <authorList>
            <person name="Tohno M."/>
            <person name="Tanizawa Y."/>
            <person name="Kojima Y."/>
            <person name="Sakamoto M."/>
            <person name="Nakamura Y."/>
            <person name="Ohkuma M."/>
            <person name="Kobayashi H."/>
        </authorList>
    </citation>
    <scope>NUCLEOTIDE SEQUENCE [LARGE SCALE GENOMIC DNA]</scope>
    <source>
        <strain evidence="1 2">YK43</strain>
    </source>
</reference>
<name>A0A401IUF8_9LACO</name>
<dbReference type="AlphaFoldDB" id="A0A401IUF8"/>
<proteinExistence type="predicted"/>
<dbReference type="NCBIfam" id="TIGR01563">
    <property type="entry name" value="gp16_SPP1"/>
    <property type="match status" value="1"/>
</dbReference>
<dbReference type="InterPro" id="IPR008767">
    <property type="entry name" value="Phage_SPP1_head-tail_adaptor"/>
</dbReference>
<gene>
    <name evidence="1" type="ORF">LFYK43_16520</name>
</gene>
<comment type="caution">
    <text evidence="1">The sequence shown here is derived from an EMBL/GenBank/DDBJ whole genome shotgun (WGS) entry which is preliminary data.</text>
</comment>
<protein>
    <recommendedName>
        <fullName evidence="3">Phage protein</fullName>
    </recommendedName>
</protein>